<evidence type="ECO:0000313" key="11">
    <source>
        <dbReference type="Proteomes" id="UP000032233"/>
    </source>
</evidence>
<evidence type="ECO:0000256" key="1">
    <source>
        <dbReference type="ARBA" id="ARBA00004651"/>
    </source>
</evidence>
<evidence type="ECO:0000256" key="3">
    <source>
        <dbReference type="ARBA" id="ARBA00022676"/>
    </source>
</evidence>
<protein>
    <recommendedName>
        <fullName evidence="9">Glycosyltransferase RgtA/B/C/D-like domain-containing protein</fullName>
    </recommendedName>
</protein>
<dbReference type="Proteomes" id="UP000032233">
    <property type="component" value="Unassembled WGS sequence"/>
</dbReference>
<dbReference type="InterPro" id="IPR050297">
    <property type="entry name" value="LipidA_mod_glycosyltrf_83"/>
</dbReference>
<keyword evidence="3" id="KW-0328">Glycosyltransferase</keyword>
<evidence type="ECO:0000256" key="5">
    <source>
        <dbReference type="ARBA" id="ARBA00022692"/>
    </source>
</evidence>
<dbReference type="InterPro" id="IPR038731">
    <property type="entry name" value="RgtA/B/C-like"/>
</dbReference>
<keyword evidence="7 8" id="KW-0472">Membrane</keyword>
<keyword evidence="6 8" id="KW-1133">Transmembrane helix</keyword>
<reference evidence="10 11" key="1">
    <citation type="submission" date="2013-11" db="EMBL/GenBank/DDBJ databases">
        <title>Metagenomic analysis of a methanogenic consortium involved in long chain n-alkane degradation.</title>
        <authorList>
            <person name="Davidova I.A."/>
            <person name="Callaghan A.V."/>
            <person name="Wawrik B."/>
            <person name="Pruitt S."/>
            <person name="Marks C."/>
            <person name="Duncan K.E."/>
            <person name="Suflita J.M."/>
        </authorList>
    </citation>
    <scope>NUCLEOTIDE SEQUENCE [LARGE SCALE GENOMIC DNA]</scope>
    <source>
        <strain evidence="10 11">SPR</strain>
    </source>
</reference>
<dbReference type="InParanoid" id="A0A0D2JAQ4"/>
<feature type="transmembrane region" description="Helical" evidence="8">
    <location>
        <begin position="12"/>
        <end position="30"/>
    </location>
</feature>
<keyword evidence="11" id="KW-1185">Reference proteome</keyword>
<feature type="transmembrane region" description="Helical" evidence="8">
    <location>
        <begin position="197"/>
        <end position="220"/>
    </location>
</feature>
<feature type="transmembrane region" description="Helical" evidence="8">
    <location>
        <begin position="461"/>
        <end position="484"/>
    </location>
</feature>
<feature type="transmembrane region" description="Helical" evidence="8">
    <location>
        <begin position="74"/>
        <end position="95"/>
    </location>
</feature>
<evidence type="ECO:0000256" key="7">
    <source>
        <dbReference type="ARBA" id="ARBA00023136"/>
    </source>
</evidence>
<dbReference type="GO" id="GO:0016763">
    <property type="term" value="F:pentosyltransferase activity"/>
    <property type="evidence" value="ECO:0007669"/>
    <property type="project" value="TreeGrafter"/>
</dbReference>
<proteinExistence type="predicted"/>
<keyword evidence="2" id="KW-1003">Cell membrane</keyword>
<evidence type="ECO:0000256" key="8">
    <source>
        <dbReference type="SAM" id="Phobius"/>
    </source>
</evidence>
<name>A0A0D2JAQ4_9BACT</name>
<dbReference type="GO" id="GO:0005886">
    <property type="term" value="C:plasma membrane"/>
    <property type="evidence" value="ECO:0007669"/>
    <property type="project" value="UniProtKB-SubCell"/>
</dbReference>
<comment type="subcellular location">
    <subcellularLocation>
        <location evidence="1">Cell membrane</location>
        <topology evidence="1">Multi-pass membrane protein</topology>
    </subcellularLocation>
</comment>
<feature type="transmembrane region" description="Helical" evidence="8">
    <location>
        <begin position="319"/>
        <end position="339"/>
    </location>
</feature>
<dbReference type="EMBL" id="AZAC01000004">
    <property type="protein sequence ID" value="KIX15214.1"/>
    <property type="molecule type" value="Genomic_DNA"/>
</dbReference>
<feature type="transmembrane region" description="Helical" evidence="8">
    <location>
        <begin position="380"/>
        <end position="397"/>
    </location>
</feature>
<evidence type="ECO:0000259" key="9">
    <source>
        <dbReference type="Pfam" id="PF13231"/>
    </source>
</evidence>
<dbReference type="GO" id="GO:0009103">
    <property type="term" value="P:lipopolysaccharide biosynthetic process"/>
    <property type="evidence" value="ECO:0007669"/>
    <property type="project" value="UniProtKB-ARBA"/>
</dbReference>
<evidence type="ECO:0000256" key="4">
    <source>
        <dbReference type="ARBA" id="ARBA00022679"/>
    </source>
</evidence>
<feature type="transmembrane region" description="Helical" evidence="8">
    <location>
        <begin position="51"/>
        <end position="68"/>
    </location>
</feature>
<keyword evidence="5 8" id="KW-0812">Transmembrane</keyword>
<dbReference type="PANTHER" id="PTHR33908">
    <property type="entry name" value="MANNOSYLTRANSFERASE YKCB-RELATED"/>
    <property type="match status" value="1"/>
</dbReference>
<comment type="caution">
    <text evidence="10">The sequence shown here is derived from an EMBL/GenBank/DDBJ whole genome shotgun (WGS) entry which is preliminary data.</text>
</comment>
<dbReference type="Pfam" id="PF13231">
    <property type="entry name" value="PMT_2"/>
    <property type="match status" value="1"/>
</dbReference>
<organism evidence="10 11">
    <name type="scientific">Dethiosulfatarculus sandiegensis</name>
    <dbReference type="NCBI Taxonomy" id="1429043"/>
    <lineage>
        <taxon>Bacteria</taxon>
        <taxon>Pseudomonadati</taxon>
        <taxon>Thermodesulfobacteriota</taxon>
        <taxon>Desulfarculia</taxon>
        <taxon>Desulfarculales</taxon>
        <taxon>Desulfarculaceae</taxon>
        <taxon>Dethiosulfatarculus</taxon>
    </lineage>
</organism>
<feature type="transmembrane region" description="Helical" evidence="8">
    <location>
        <begin position="226"/>
        <end position="244"/>
    </location>
</feature>
<feature type="domain" description="Glycosyltransferase RgtA/B/C/D-like" evidence="9">
    <location>
        <begin position="203"/>
        <end position="336"/>
    </location>
</feature>
<feature type="transmembrane region" description="Helical" evidence="8">
    <location>
        <begin position="404"/>
        <end position="424"/>
    </location>
</feature>
<feature type="transmembrane region" description="Helical" evidence="8">
    <location>
        <begin position="430"/>
        <end position="449"/>
    </location>
</feature>
<evidence type="ECO:0000256" key="2">
    <source>
        <dbReference type="ARBA" id="ARBA00022475"/>
    </source>
</evidence>
<gene>
    <name evidence="10" type="ORF">X474_05030</name>
</gene>
<dbReference type="STRING" id="1429043.X474_05030"/>
<dbReference type="PANTHER" id="PTHR33908:SF3">
    <property type="entry name" value="UNDECAPRENYL PHOSPHATE-ALPHA-4-AMINO-4-DEOXY-L-ARABINOSE ARABINOSYL TRANSFERASE"/>
    <property type="match status" value="1"/>
</dbReference>
<dbReference type="GO" id="GO:0010041">
    <property type="term" value="P:response to iron(III) ion"/>
    <property type="evidence" value="ECO:0007669"/>
    <property type="project" value="TreeGrafter"/>
</dbReference>
<sequence>MYYLSNVSWEEPFLRLAIGFAAGGGLLGLLDYALARALKRIAPSWQERINLSLFWSLLIVALLGWYFWEPLAEKGLFFLLLLPFLLALGLGLLWGKYQTGQDSLDRLWPFLLGLVLLAGLGLRLSGIVHGLPDFICHCDTPKQLALLPSFMAGDLIPPTSYPVGHIYMYAAILKALFAVLPLEQPSAVLTSFTLPEFSVYILLVRGFQSLIGACIPLLAFLVARRLWGRGVGILAAFLIAFDSLHLTYSWEAMGEVPQTFWVFVALLFSVRIFQEDNWYDYLAAGLAAGLAAATKIYGGYILIAVLAAHFLKPNRDHKLLLAALLVSALGALICTPYAWLDPMGWWANLQEESARQYRAGRGYSPWLGFSYFWQALSYRLSPWWLAAGLGGLLALLSRRKKADWVFLAPALCSLVLIFGFRLRYLRDWDLVNLTPYLSLCAAFCFFFIWQRINRNIAAKRVVLVMGLVALLLHGMGGISDAWLARQPDTRGFALDWMQKYMPKGSILWAEAPFSSGMAFWPHYLPKVKYKPATVEKVLRQKACPKSVKPHDMLAIERVWNQDLLRTDLAEPLKVFKLRSGYWENPQISFFNCRARKYDPLVLRTHLRIMPQKSWFMNTPWDWDRVMDLYCTPKPRKSLIYANHGLGRMGYLALGHAKTSFFMGPHYGFPLKVESGGLARGYFSPVRKILPLTPNAYGLSLNEVDKKQVLWMGVYPSPVQMMPLLARAKDWAGVLEAWENSEIRQKNIPEALLFRAVAQKALGKGSQARKTIEELKQKHPGFLANYRKMQEKSGQEFLRSLADMASVPLSYLEVENAGWPLSDLERKLRQKQGQYLGQEVNKKGYYHLWLPDLYLPGFAKMKLVLTRKGHAAKPGKRVKIRVVGHYAHYFTKDLAKLELEQSAAGEYDLSFELPRGPLRLEVVMESEEISSIELAKVKVSPDLKKEHEWRCDIFSSVWAELP</sequence>
<evidence type="ECO:0000313" key="10">
    <source>
        <dbReference type="EMBL" id="KIX15214.1"/>
    </source>
</evidence>
<feature type="transmembrane region" description="Helical" evidence="8">
    <location>
        <begin position="107"/>
        <end position="124"/>
    </location>
</feature>
<accession>A0A0D2JAQ4</accession>
<dbReference type="AlphaFoldDB" id="A0A0D2JAQ4"/>
<evidence type="ECO:0000256" key="6">
    <source>
        <dbReference type="ARBA" id="ARBA00022989"/>
    </source>
</evidence>
<feature type="transmembrane region" description="Helical" evidence="8">
    <location>
        <begin position="286"/>
        <end position="307"/>
    </location>
</feature>
<keyword evidence="4" id="KW-0808">Transferase</keyword>